<proteinExistence type="inferred from homology"/>
<evidence type="ECO:0000313" key="3">
    <source>
        <dbReference type="EMBL" id="OCF54206.1"/>
    </source>
</evidence>
<dbReference type="GO" id="GO:0031144">
    <property type="term" value="P:proteasome localization"/>
    <property type="evidence" value="ECO:0007669"/>
    <property type="project" value="UniProtKB-UniRule"/>
</dbReference>
<gene>
    <name evidence="3" type="ORF">L486_08118</name>
</gene>
<protein>
    <recommendedName>
        <fullName evidence="1">Tethering factor for nuclear proteasome STS1</fullName>
    </recommendedName>
</protein>
<keyword evidence="4" id="KW-1185">Reference proteome</keyword>
<reference evidence="4" key="2">
    <citation type="submission" date="2013-12" db="EMBL/GenBank/DDBJ databases">
        <title>Evolution of pathogenesis and genome organization in the Tremellales.</title>
        <authorList>
            <person name="Cuomo C."/>
            <person name="Litvintseva A."/>
            <person name="Heitman J."/>
            <person name="Chen Y."/>
            <person name="Sun S."/>
            <person name="Springer D."/>
            <person name="Dromer F."/>
            <person name="Young S."/>
            <person name="Zeng Q."/>
            <person name="Chapman S."/>
            <person name="Gujja S."/>
            <person name="Saif S."/>
            <person name="Birren B."/>
        </authorList>
    </citation>
    <scope>NUCLEOTIDE SEQUENCE [LARGE SCALE GENOMIC DNA]</scope>
    <source>
        <strain evidence="4">CBS 10435</strain>
    </source>
</reference>
<dbReference type="InterPro" id="IPR038422">
    <property type="entry name" value="Cut8/Sts1_sf"/>
</dbReference>
<keyword evidence="1" id="KW-0963">Cytoplasm</keyword>
<feature type="compositionally biased region" description="Low complexity" evidence="2">
    <location>
        <begin position="97"/>
        <end position="111"/>
    </location>
</feature>
<evidence type="ECO:0000313" key="4">
    <source>
        <dbReference type="Proteomes" id="UP000092583"/>
    </source>
</evidence>
<comment type="similarity">
    <text evidence="1">Belongs to the cut8/STS1 family.</text>
</comment>
<evidence type="ECO:0000256" key="1">
    <source>
        <dbReference type="RuleBase" id="RU368013"/>
    </source>
</evidence>
<organism evidence="3 4">
    <name type="scientific">Kwoniella mangroviensis CBS 10435</name>
    <dbReference type="NCBI Taxonomy" id="1331196"/>
    <lineage>
        <taxon>Eukaryota</taxon>
        <taxon>Fungi</taxon>
        <taxon>Dikarya</taxon>
        <taxon>Basidiomycota</taxon>
        <taxon>Agaricomycotina</taxon>
        <taxon>Tremellomycetes</taxon>
        <taxon>Tremellales</taxon>
        <taxon>Cryptococcaceae</taxon>
        <taxon>Kwoniella</taxon>
    </lineage>
</organism>
<feature type="compositionally biased region" description="Polar residues" evidence="2">
    <location>
        <begin position="136"/>
        <end position="145"/>
    </location>
</feature>
<dbReference type="EMBL" id="KV700092">
    <property type="protein sequence ID" value="OCF54206.1"/>
    <property type="molecule type" value="Genomic_DNA"/>
</dbReference>
<name>A0A1B9IF64_9TREE</name>
<feature type="compositionally biased region" description="Polar residues" evidence="2">
    <location>
        <begin position="46"/>
        <end position="60"/>
    </location>
</feature>
<comment type="subcellular location">
    <subcellularLocation>
        <location evidence="1">Cytoplasm</location>
    </subcellularLocation>
    <subcellularLocation>
        <location evidence="1">Nucleus</location>
    </subcellularLocation>
</comment>
<dbReference type="Gene3D" id="1.20.58.1590">
    <property type="entry name" value="Tethering factor for nuclear proteasome Cut8/Sts1"/>
    <property type="match status" value="1"/>
</dbReference>
<feature type="compositionally biased region" description="Polar residues" evidence="2">
    <location>
        <begin position="1"/>
        <end position="10"/>
    </location>
</feature>
<comment type="subunit">
    <text evidence="1">Binds the proteasome.</text>
</comment>
<keyword evidence="1" id="KW-0539">Nucleus</keyword>
<sequence length="393" mass="42855">MAHPLTQQPPSSLPFPFAARPSPLSFGFGHPSTPSGFNTPVRPPTSGLNWSSPVHSPTKASLSRLRSSESNNVASPNNLKRARRSRSPSSSPPLSPNSPASSSSQARGSASKVDLSAVAGLALQDGPPKSAKRSRPWSSDEPQNAASDGIDVGILLATLPSSSHLPILMQLLRTHPTLSESVLGQIPQPEVKTCVREMQTAFEAVQKAAGGSFGMREASELFESRRWERVRGEAEIFCRTASTYIRYFTSNAKSPLEAESIFAFLHPLTTYLRTLLSVVPVNAPPNNPILDLAKLVLTIWDLWLKSLSAEVNQRGGMYPHSVVANWAETMDRLVSKNITNAWDSSPMSHWSLPTSRPASQNSTPFDESFRQALEPLRNRFLTEVGWMIGRRAV</sequence>
<dbReference type="GO" id="GO:0005634">
    <property type="term" value="C:nucleus"/>
    <property type="evidence" value="ECO:0007669"/>
    <property type="project" value="UniProtKB-SubCell"/>
</dbReference>
<keyword evidence="1" id="KW-0653">Protein transport</keyword>
<dbReference type="GO" id="GO:0005737">
    <property type="term" value="C:cytoplasm"/>
    <property type="evidence" value="ECO:0007669"/>
    <property type="project" value="UniProtKB-SubCell"/>
</dbReference>
<feature type="compositionally biased region" description="Low complexity" evidence="2">
    <location>
        <begin position="61"/>
        <end position="72"/>
    </location>
</feature>
<comment type="function">
    <text evidence="1">Involved in ubiquitin-mediated protein degradation. Regulatory factor in the ubiquitin/proteasome pathway that controls the turnover of proteasome substrates. Targets proteasomes to the nucleus and facilitates the degradation of nuclear proteins.</text>
</comment>
<accession>A0A1B9IF64</accession>
<dbReference type="OrthoDB" id="10061064at2759"/>
<reference evidence="3 4" key="1">
    <citation type="submission" date="2013-07" db="EMBL/GenBank/DDBJ databases">
        <title>The Genome Sequence of Kwoniella mangroviensis CBS10435.</title>
        <authorList>
            <consortium name="The Broad Institute Genome Sequencing Platform"/>
            <person name="Cuomo C."/>
            <person name="Litvintseva A."/>
            <person name="Chen Y."/>
            <person name="Heitman J."/>
            <person name="Sun S."/>
            <person name="Springer D."/>
            <person name="Dromer F."/>
            <person name="Young S.K."/>
            <person name="Zeng Q."/>
            <person name="Gargeya S."/>
            <person name="Fitzgerald M."/>
            <person name="Abouelleil A."/>
            <person name="Alvarado L."/>
            <person name="Berlin A.M."/>
            <person name="Chapman S.B."/>
            <person name="Dewar J."/>
            <person name="Goldberg J."/>
            <person name="Griggs A."/>
            <person name="Gujja S."/>
            <person name="Hansen M."/>
            <person name="Howarth C."/>
            <person name="Imamovic A."/>
            <person name="Larimer J."/>
            <person name="McCowan C."/>
            <person name="Murphy C."/>
            <person name="Pearson M."/>
            <person name="Priest M."/>
            <person name="Roberts A."/>
            <person name="Saif S."/>
            <person name="Shea T."/>
            <person name="Sykes S."/>
            <person name="Wortman J."/>
            <person name="Nusbaum C."/>
            <person name="Birren B."/>
        </authorList>
    </citation>
    <scope>NUCLEOTIDE SEQUENCE [LARGE SCALE GENOMIC DNA]</scope>
    <source>
        <strain evidence="3 4">CBS 10435</strain>
    </source>
</reference>
<keyword evidence="1" id="KW-0813">Transport</keyword>
<dbReference type="GO" id="GO:0015031">
    <property type="term" value="P:protein transport"/>
    <property type="evidence" value="ECO:0007669"/>
    <property type="project" value="UniProtKB-UniRule"/>
</dbReference>
<dbReference type="AlphaFoldDB" id="A0A1B9IF64"/>
<dbReference type="Pfam" id="PF08559">
    <property type="entry name" value="Cut8"/>
    <property type="match status" value="1"/>
</dbReference>
<dbReference type="Proteomes" id="UP000092583">
    <property type="component" value="Unassembled WGS sequence"/>
</dbReference>
<evidence type="ECO:0000256" key="2">
    <source>
        <dbReference type="SAM" id="MobiDB-lite"/>
    </source>
</evidence>
<dbReference type="GO" id="GO:0071630">
    <property type="term" value="P:nuclear protein quality control by the ubiquitin-proteasome system"/>
    <property type="evidence" value="ECO:0007669"/>
    <property type="project" value="UniProtKB-UniRule"/>
</dbReference>
<dbReference type="InterPro" id="IPR013868">
    <property type="entry name" value="Cut8/Sts1_fam"/>
</dbReference>
<feature type="region of interest" description="Disordered" evidence="2">
    <location>
        <begin position="1"/>
        <end position="145"/>
    </location>
</feature>